<feature type="region of interest" description="Disordered" evidence="1">
    <location>
        <begin position="1"/>
        <end position="26"/>
    </location>
</feature>
<feature type="domain" description="RNase H type-1" evidence="2">
    <location>
        <begin position="1356"/>
        <end position="1494"/>
    </location>
</feature>
<evidence type="ECO:0000313" key="3">
    <source>
        <dbReference type="EMBL" id="PLW19462.1"/>
    </source>
</evidence>
<dbReference type="SUPFAM" id="SSF56219">
    <property type="entry name" value="DNase I-like"/>
    <property type="match status" value="1"/>
</dbReference>
<dbReference type="EMBL" id="PGCJ01000812">
    <property type="protein sequence ID" value="PLW19462.1"/>
    <property type="molecule type" value="Genomic_DNA"/>
</dbReference>
<dbReference type="InterPro" id="IPR036691">
    <property type="entry name" value="Endo/exonu/phosph_ase_sf"/>
</dbReference>
<dbReference type="Pfam" id="PF14529">
    <property type="entry name" value="Exo_endo_phos_2"/>
    <property type="match status" value="1"/>
</dbReference>
<dbReference type="Gene3D" id="3.60.10.10">
    <property type="entry name" value="Endonuclease/exonuclease/phosphatase"/>
    <property type="match status" value="1"/>
</dbReference>
<name>A0A2N5T1V0_9BASI</name>
<dbReference type="Proteomes" id="UP000235388">
    <property type="component" value="Unassembled WGS sequence"/>
</dbReference>
<protein>
    <recommendedName>
        <fullName evidence="2">RNase H type-1 domain-containing protein</fullName>
    </recommendedName>
</protein>
<dbReference type="SUPFAM" id="SSF53098">
    <property type="entry name" value="Ribonuclease H-like"/>
    <property type="match status" value="1"/>
</dbReference>
<dbReference type="Pfam" id="PF00075">
    <property type="entry name" value="RNase_H"/>
    <property type="match status" value="1"/>
</dbReference>
<dbReference type="PROSITE" id="PS50879">
    <property type="entry name" value="RNASE_H_1"/>
    <property type="match status" value="1"/>
</dbReference>
<evidence type="ECO:0000256" key="1">
    <source>
        <dbReference type="SAM" id="MobiDB-lite"/>
    </source>
</evidence>
<sequence>MFSSVRNHKNFPKKTRATPPLTKIPTPLIDRTFLPLPSPPPCLPAIPPPLPPSGFDPANSLSRSILNTGDAAQDMNMDPAAAIPPGPQFQPLPARQPAPTPVDSLPIRFLKSLVDDPSKQNQNGSIGLDNEALAFLVKLLEDEAEQKRQLQLIIEDLRELRARVTTIEAGQLTRPSPVLQKTYVSTTAKHLPKPPSPPTKADMVQARPGRTIIHARVGTTPLKAVDANTVVDKTNDVLKSMNTTVQGKQVIVKAVRVLPSGDVSFYSQNRQHKDWLNKHKHKWSKQIHPDLESTPSTYSVLAHGVPRDFNVDAATNKIKLALDNGFLAERIFKLRWLGGPRDPTDARKAGMIVIVLSDATLVNQLVKQRGIFLNCSFHRVERFKKMPPQCFKCLQMGHFGKWCRANPKCGTCGEKHETRKCQITPDPAKQVCGICRDNGKEKAIWSNHTPFQVVDSPPSLVPCNEDFAPSSIAQLNCHNSRVTTYSILNSEPVSVFLLLLQEPWINPLTCLPPDHEGWWTIYSPEHQLTNLQDKHQAVSYIRKSFASRDLKILPGGSKFLTALELLMPGGLRLWALNLYAQPGTTTGIDHLRNWLKTNNDRRVATIMGMDSNLHHHSWNPPGYYHVHQSAKPLAVLCGRSGFGRISEKDTPTFLSSRGSKTTIDLTWANILAARMIPSTSTSSNNHGSDHQKLLTFINAAPPPPVFHTVAPKAAEIDRPRLKAAVKTRLSQLSPHLHQLSLDKAEKKLTNGIFEAWQEQGCKTRVNHSKAKKWWNREILDPLVKLRNKSRRLLIMHPTPANAERYNYWNGIFREKVATLKQQHWRAFLATTDSSLVFQAFQFTKPCSGGGILPLRGPDGTITLNKEDQAKLLFEGTSVVRSKCDLDDIPPTDDSSFVVYPIISRQEVLDVLGRLARKKASGPDRIPNEVLSICAPELANTLTVVFNRCIREGSFPVAWRSATTAIIRKFNKPDYTSPGAYRPIALLSTISKTLETFLANRLIFWAESKQILPEGHSGGRRGKSCEDAMVALTMWIRRKWREGHTVAALFLDVKSAYPSVHPRDKVLLGFIDDVVHLTAGKRLEDAKRKLTELGEVLLAWGRRHGAIFDSRKAQFMIFTHSKSAKSSFSFDGQVLEPLKDVKWLGIWFDDKLTFGKQHTQVRKKADDTLDQLSRIGGSRWGIREQERGLLVSSVLVPRVLYGVQVWFTAANRKKVTQMLEVIEHLAARFALGVLKSTPVKYLNKYRPFRPILQTALNRITTFFLAKLTRCTHKPSAIEGQIRTELTHSAKPFPSPVHANLNSANLAIAASKRLEMINFLPADCPPWRPSRPIELVIDCLPKQEAKGAVTNFISSINLTDELLIYTDGSAHPEEGLGAAAVTEDGNSLNLCFLGPPGVASNFECELVGIRLGLEIAVTTLRTRSLRRIVLMTDSQAAIERLRNPDAPKPGQYLLSQIRSLAESIDHATDIMIRWFPGHMGIKGNELADAKAAEARDPALLDPTICVSLTAERTRLISQTRIWRGASRAPFQVQAAFHQLRSGHVHLNHYLFKSKQLNFPICKRCNLPETVDHYLDSCSRFI</sequence>
<gene>
    <name evidence="3" type="ORF">PCANC_08755</name>
</gene>
<dbReference type="OrthoDB" id="3044497at2759"/>
<dbReference type="PANTHER" id="PTHR33481">
    <property type="entry name" value="REVERSE TRANSCRIPTASE"/>
    <property type="match status" value="1"/>
</dbReference>
<dbReference type="InterPro" id="IPR005135">
    <property type="entry name" value="Endo/exonuclease/phosphatase"/>
</dbReference>
<organism evidence="3 4">
    <name type="scientific">Puccinia coronata f. sp. avenae</name>
    <dbReference type="NCBI Taxonomy" id="200324"/>
    <lineage>
        <taxon>Eukaryota</taxon>
        <taxon>Fungi</taxon>
        <taxon>Dikarya</taxon>
        <taxon>Basidiomycota</taxon>
        <taxon>Pucciniomycotina</taxon>
        <taxon>Pucciniomycetes</taxon>
        <taxon>Pucciniales</taxon>
        <taxon>Pucciniaceae</taxon>
        <taxon>Puccinia</taxon>
    </lineage>
</organism>
<dbReference type="InterPro" id="IPR036397">
    <property type="entry name" value="RNaseH_sf"/>
</dbReference>
<dbReference type="PANTHER" id="PTHR33481:SF1">
    <property type="entry name" value="ENDONUCLEASE_EXONUCLEASE_PHOSPHATASE DOMAIN-CONTAINING PROTEIN-RELATED"/>
    <property type="match status" value="1"/>
</dbReference>
<keyword evidence="4" id="KW-1185">Reference proteome</keyword>
<evidence type="ECO:0000259" key="2">
    <source>
        <dbReference type="PROSITE" id="PS50879"/>
    </source>
</evidence>
<reference evidence="3 4" key="1">
    <citation type="submission" date="2017-11" db="EMBL/GenBank/DDBJ databases">
        <title>De novo assembly and phasing of dikaryotic genomes from two isolates of Puccinia coronata f. sp. avenae, the causal agent of oat crown rust.</title>
        <authorList>
            <person name="Miller M.E."/>
            <person name="Zhang Y."/>
            <person name="Omidvar V."/>
            <person name="Sperschneider J."/>
            <person name="Schwessinger B."/>
            <person name="Raley C."/>
            <person name="Palmer J.M."/>
            <person name="Garnica D."/>
            <person name="Upadhyaya N."/>
            <person name="Rathjen J."/>
            <person name="Taylor J.M."/>
            <person name="Park R.F."/>
            <person name="Dodds P.N."/>
            <person name="Hirsch C.D."/>
            <person name="Kianian S.F."/>
            <person name="Figueroa M."/>
        </authorList>
    </citation>
    <scope>NUCLEOTIDE SEQUENCE [LARGE SCALE GENOMIC DNA]</scope>
    <source>
        <strain evidence="3">12NC29</strain>
    </source>
</reference>
<dbReference type="CDD" id="cd09276">
    <property type="entry name" value="Rnase_HI_RT_non_LTR"/>
    <property type="match status" value="1"/>
</dbReference>
<dbReference type="STRING" id="200324.A0A2N5T1V0"/>
<feature type="compositionally biased region" description="Basic residues" evidence="1">
    <location>
        <begin position="1"/>
        <end position="16"/>
    </location>
</feature>
<evidence type="ECO:0000313" key="4">
    <source>
        <dbReference type="Proteomes" id="UP000235388"/>
    </source>
</evidence>
<dbReference type="InterPro" id="IPR012337">
    <property type="entry name" value="RNaseH-like_sf"/>
</dbReference>
<comment type="caution">
    <text evidence="3">The sequence shown here is derived from an EMBL/GenBank/DDBJ whole genome shotgun (WGS) entry which is preliminary data.</text>
</comment>
<dbReference type="InterPro" id="IPR002156">
    <property type="entry name" value="RNaseH_domain"/>
</dbReference>
<dbReference type="CDD" id="cd01650">
    <property type="entry name" value="RT_nLTR_like"/>
    <property type="match status" value="1"/>
</dbReference>
<dbReference type="GO" id="GO:0004523">
    <property type="term" value="F:RNA-DNA hybrid ribonuclease activity"/>
    <property type="evidence" value="ECO:0007669"/>
    <property type="project" value="InterPro"/>
</dbReference>
<dbReference type="GO" id="GO:0003676">
    <property type="term" value="F:nucleic acid binding"/>
    <property type="evidence" value="ECO:0007669"/>
    <property type="project" value="InterPro"/>
</dbReference>
<proteinExistence type="predicted"/>
<accession>A0A2N5T1V0</accession>
<dbReference type="Gene3D" id="3.30.420.10">
    <property type="entry name" value="Ribonuclease H-like superfamily/Ribonuclease H"/>
    <property type="match status" value="1"/>
</dbReference>